<name>A0ABY9K0B2_9BACI</name>
<accession>A0ABY9K0B2</accession>
<dbReference type="InterPro" id="IPR035437">
    <property type="entry name" value="SNase_OB-fold_sf"/>
</dbReference>
<evidence type="ECO:0000313" key="3">
    <source>
        <dbReference type="Proteomes" id="UP001197974"/>
    </source>
</evidence>
<dbReference type="RefSeq" id="WP_226539204.1">
    <property type="nucleotide sequence ID" value="NZ_CP129013.1"/>
</dbReference>
<keyword evidence="3" id="KW-1185">Reference proteome</keyword>
<evidence type="ECO:0000313" key="2">
    <source>
        <dbReference type="EMBL" id="WLR44158.1"/>
    </source>
</evidence>
<reference evidence="2 3" key="1">
    <citation type="submission" date="2023-06" db="EMBL/GenBank/DDBJ databases">
        <title>Five Gram-positive bacteria isolated from mangrove sediments in Shenzhen, Guangdong, China.</title>
        <authorList>
            <person name="Yu S."/>
            <person name="Zheng W."/>
            <person name="Huang Y."/>
        </authorList>
    </citation>
    <scope>NUCLEOTIDE SEQUENCE [LARGE SCALE GENOMIC DNA]</scope>
    <source>
        <strain evidence="2 3">SaN35-3</strain>
    </source>
</reference>
<sequence length="159" mass="18442">MVKIVFITFGILFITCCQSETLLSGKLHAVAHLEDSFYIILDRGVVKDGFAFHEDVKLIMVETSIEERERKEFAQKSLTYLFDMRHDKVNAHIISQDEAGYSGFVDINNQDIAILLLEKGYIKVDEDSKYISKYPEKFQQYMESQSMAKKKKVGLWQDE</sequence>
<evidence type="ECO:0000259" key="1">
    <source>
        <dbReference type="Pfam" id="PF00565"/>
    </source>
</evidence>
<dbReference type="SUPFAM" id="SSF50199">
    <property type="entry name" value="Staphylococcal nuclease"/>
    <property type="match status" value="1"/>
</dbReference>
<gene>
    <name evidence="2" type="ORF">LC087_08800</name>
</gene>
<dbReference type="InterPro" id="IPR016071">
    <property type="entry name" value="Staphylococal_nuclease_OB-fold"/>
</dbReference>
<dbReference type="Proteomes" id="UP001197974">
    <property type="component" value="Chromosome"/>
</dbReference>
<dbReference type="EMBL" id="CP129013">
    <property type="protein sequence ID" value="WLR44158.1"/>
    <property type="molecule type" value="Genomic_DNA"/>
</dbReference>
<organism evidence="2 3">
    <name type="scientific">Bacillus carboniphilus</name>
    <dbReference type="NCBI Taxonomy" id="86663"/>
    <lineage>
        <taxon>Bacteria</taxon>
        <taxon>Bacillati</taxon>
        <taxon>Bacillota</taxon>
        <taxon>Bacilli</taxon>
        <taxon>Bacillales</taxon>
        <taxon>Bacillaceae</taxon>
        <taxon>Bacillus</taxon>
    </lineage>
</organism>
<dbReference type="Gene3D" id="2.40.50.90">
    <property type="match status" value="1"/>
</dbReference>
<feature type="domain" description="TNase-like" evidence="1">
    <location>
        <begin position="63"/>
        <end position="158"/>
    </location>
</feature>
<proteinExistence type="predicted"/>
<dbReference type="Pfam" id="PF00565">
    <property type="entry name" value="SNase"/>
    <property type="match status" value="1"/>
</dbReference>
<protein>
    <submittedName>
        <fullName evidence="2">Thermonuclease family protein</fullName>
    </submittedName>
</protein>